<comment type="caution">
    <text evidence="14">The sequence shown here is derived from an EMBL/GenBank/DDBJ whole genome shotgun (WGS) entry which is preliminary data.</text>
</comment>
<comment type="function">
    <text evidence="10">Confers DNA tethering and processivity to DNA polymerases and other proteins. Acts as a clamp, forming a ring around DNA (a reaction catalyzed by the clamp-loading complex) which diffuses in an ATP-independent manner freely and bidirectionally along dsDNA. Initially characterized for its ability to contact the catalytic subunit of DNA polymerase III (Pol III), a complex, multichain enzyme responsible for most of the replicative synthesis in bacteria; Pol III exhibits 3'-5' exonuclease proofreading activity. The beta chain is required for initiation of replication as well as for processivity of DNA replication.</text>
</comment>
<dbReference type="GO" id="GO:0003887">
    <property type="term" value="F:DNA-directed DNA polymerase activity"/>
    <property type="evidence" value="ECO:0007669"/>
    <property type="project" value="UniProtKB-EC"/>
</dbReference>
<dbReference type="PIRSF" id="PIRSF000804">
    <property type="entry name" value="DNA_pol_III_b"/>
    <property type="match status" value="1"/>
</dbReference>
<reference evidence="14 15" key="1">
    <citation type="submission" date="2011-04" db="EMBL/GenBank/DDBJ databases">
        <authorList>
            <person name="Harkins D.M."/>
            <person name="Madupu R."/>
            <person name="Durkin A.S."/>
            <person name="Torralba M."/>
            <person name="Methe B."/>
            <person name="Sutton G.G."/>
            <person name="Nelson K.E."/>
        </authorList>
    </citation>
    <scope>NUCLEOTIDE SEQUENCE [LARGE SCALE GENOMIC DNA]</scope>
    <source>
        <strain evidence="14 15">UPII 199-6</strain>
    </source>
</reference>
<feature type="domain" description="DNA polymerase III beta sliding clamp C-terminal" evidence="13">
    <location>
        <begin position="286"/>
        <end position="405"/>
    </location>
</feature>
<dbReference type="Pfam" id="PF00712">
    <property type="entry name" value="DNA_pol3_beta"/>
    <property type="match status" value="1"/>
</dbReference>
<sequence>MRLLFIYPQTHRAYYDDYYFLKFFNLYILRQKGDTKMKLTLTKEDLNKGLQTIAKIAQSKTNNLQSSNGFLLKALHNVIEIQANDYEMGIKTIVPGIIEEPGETFIANPYLIELIHKLPSDSVQLCKKDTDTKLLIIGGSVKFECATMNISDFNEVEIVESGYAQFTTNSIILKDLIDHTSFACSTNTERPIFMGTHLDVEKNRINMVATDTHRLALKTYMSETPITTPIKVTIPSRLLMEISRNLPIDIPEPVTITAVRNYLAIRFSNVYIKTRLIEGEYPKYERVIPKDFQCTVTTDRAAFTSAVERVSLVVQNPQYNLIKFSFSQNQIKLMSRHPDYGVVEDLVACDMTGEDLTISFNSKYILDLLKHCHEEKIIINLRTQSPVLIKDKDDSSCVFVVTPMREK</sequence>
<keyword evidence="8 10" id="KW-0239">DNA-directed DNA polymerase</keyword>
<comment type="subcellular location">
    <subcellularLocation>
        <location evidence="1 10">Cytoplasm</location>
    </subcellularLocation>
</comment>
<keyword evidence="7 10" id="KW-0235">DNA replication</keyword>
<evidence type="ECO:0000256" key="6">
    <source>
        <dbReference type="ARBA" id="ARBA00022695"/>
    </source>
</evidence>
<evidence type="ECO:0000259" key="12">
    <source>
        <dbReference type="Pfam" id="PF02767"/>
    </source>
</evidence>
<evidence type="ECO:0000256" key="8">
    <source>
        <dbReference type="ARBA" id="ARBA00022932"/>
    </source>
</evidence>
<dbReference type="Pfam" id="PF02767">
    <property type="entry name" value="DNA_pol3_beta_2"/>
    <property type="match status" value="1"/>
</dbReference>
<dbReference type="PANTHER" id="PTHR30478">
    <property type="entry name" value="DNA POLYMERASE III SUBUNIT BETA"/>
    <property type="match status" value="1"/>
</dbReference>
<feature type="domain" description="DNA polymerase III beta sliding clamp central" evidence="12">
    <location>
        <begin position="172"/>
        <end position="283"/>
    </location>
</feature>
<dbReference type="InterPro" id="IPR022635">
    <property type="entry name" value="DNA_polIII_beta_C"/>
</dbReference>
<evidence type="ECO:0000256" key="9">
    <source>
        <dbReference type="ARBA" id="ARBA00023125"/>
    </source>
</evidence>
<evidence type="ECO:0000313" key="14">
    <source>
        <dbReference type="EMBL" id="EGL39525.1"/>
    </source>
</evidence>
<dbReference type="EMBL" id="AFIJ01000036">
    <property type="protein sequence ID" value="EGL39525.1"/>
    <property type="molecule type" value="Genomic_DNA"/>
</dbReference>
<dbReference type="Pfam" id="PF02768">
    <property type="entry name" value="DNA_pol3_beta_3"/>
    <property type="match status" value="1"/>
</dbReference>
<dbReference type="Gene3D" id="3.70.10.10">
    <property type="match status" value="1"/>
</dbReference>
<dbReference type="InterPro" id="IPR022634">
    <property type="entry name" value="DNA_polIII_beta_N"/>
</dbReference>
<keyword evidence="6 10" id="KW-0548">Nucleotidyltransferase</keyword>
<evidence type="ECO:0000256" key="7">
    <source>
        <dbReference type="ARBA" id="ARBA00022705"/>
    </source>
</evidence>
<accession>A0ABN0D0A5</accession>
<dbReference type="InterPro" id="IPR022637">
    <property type="entry name" value="DNA_polIII_beta_cen"/>
</dbReference>
<dbReference type="InterPro" id="IPR046938">
    <property type="entry name" value="DNA_clamp_sf"/>
</dbReference>
<comment type="similarity">
    <text evidence="2 10">Belongs to the beta sliding clamp family.</text>
</comment>
<dbReference type="PANTHER" id="PTHR30478:SF0">
    <property type="entry name" value="BETA SLIDING CLAMP"/>
    <property type="match status" value="1"/>
</dbReference>
<proteinExistence type="inferred from homology"/>
<dbReference type="SMART" id="SM00480">
    <property type="entry name" value="POL3Bc"/>
    <property type="match status" value="1"/>
</dbReference>
<evidence type="ECO:0000259" key="13">
    <source>
        <dbReference type="Pfam" id="PF02768"/>
    </source>
</evidence>
<dbReference type="NCBIfam" id="TIGR00663">
    <property type="entry name" value="dnan"/>
    <property type="match status" value="1"/>
</dbReference>
<dbReference type="Proteomes" id="UP000004018">
    <property type="component" value="Unassembled WGS sequence"/>
</dbReference>
<evidence type="ECO:0000256" key="5">
    <source>
        <dbReference type="ARBA" id="ARBA00022679"/>
    </source>
</evidence>
<evidence type="ECO:0000313" key="15">
    <source>
        <dbReference type="Proteomes" id="UP000004018"/>
    </source>
</evidence>
<keyword evidence="15" id="KW-1185">Reference proteome</keyword>
<keyword evidence="4 10" id="KW-0963">Cytoplasm</keyword>
<evidence type="ECO:0000256" key="10">
    <source>
        <dbReference type="PIRNR" id="PIRNR000804"/>
    </source>
</evidence>
<name>A0ABN0D0A5_9FIRM</name>
<gene>
    <name evidence="14" type="primary">dnaN</name>
    <name evidence="14" type="ORF">HMPREF1039_1387</name>
</gene>
<comment type="subunit">
    <text evidence="10">Forms a ring-shaped head-to-tail homodimer around DNA.</text>
</comment>
<protein>
    <recommendedName>
        <fullName evidence="3 10">Beta sliding clamp</fullName>
    </recommendedName>
</protein>
<dbReference type="Gene3D" id="3.10.150.10">
    <property type="entry name" value="DNA Polymerase III, subunit A, domain 2"/>
    <property type="match status" value="1"/>
</dbReference>
<keyword evidence="5 10" id="KW-0808">Transferase</keyword>
<keyword evidence="9" id="KW-0238">DNA-binding</keyword>
<evidence type="ECO:0000256" key="2">
    <source>
        <dbReference type="ARBA" id="ARBA00010752"/>
    </source>
</evidence>
<dbReference type="SUPFAM" id="SSF55979">
    <property type="entry name" value="DNA clamp"/>
    <property type="match status" value="3"/>
</dbReference>
<evidence type="ECO:0000256" key="3">
    <source>
        <dbReference type="ARBA" id="ARBA00021035"/>
    </source>
</evidence>
<dbReference type="CDD" id="cd00140">
    <property type="entry name" value="beta_clamp"/>
    <property type="match status" value="1"/>
</dbReference>
<evidence type="ECO:0000256" key="4">
    <source>
        <dbReference type="ARBA" id="ARBA00022490"/>
    </source>
</evidence>
<dbReference type="InterPro" id="IPR001001">
    <property type="entry name" value="DNA_polIII_beta"/>
</dbReference>
<evidence type="ECO:0000256" key="1">
    <source>
        <dbReference type="ARBA" id="ARBA00004496"/>
    </source>
</evidence>
<evidence type="ECO:0000259" key="11">
    <source>
        <dbReference type="Pfam" id="PF00712"/>
    </source>
</evidence>
<feature type="domain" description="DNA polymerase III beta sliding clamp N-terminal" evidence="11">
    <location>
        <begin position="37"/>
        <end position="155"/>
    </location>
</feature>
<organism evidence="14 15">
    <name type="scientific">Megasphaera lornae</name>
    <dbReference type="NCBI Taxonomy" id="1000568"/>
    <lineage>
        <taxon>Bacteria</taxon>
        <taxon>Bacillati</taxon>
        <taxon>Bacillota</taxon>
        <taxon>Negativicutes</taxon>
        <taxon>Veillonellales</taxon>
        <taxon>Veillonellaceae</taxon>
        <taxon>Megasphaera</taxon>
    </lineage>
</organism>